<comment type="caution">
    <text evidence="7">The sequence shown here is derived from an EMBL/GenBank/DDBJ whole genome shotgun (WGS) entry which is preliminary data.</text>
</comment>
<keyword evidence="3" id="KW-0731">Sigma factor</keyword>
<dbReference type="InterPro" id="IPR007627">
    <property type="entry name" value="RNA_pol_sigma70_r2"/>
</dbReference>
<evidence type="ECO:0000256" key="3">
    <source>
        <dbReference type="ARBA" id="ARBA00023082"/>
    </source>
</evidence>
<evidence type="ECO:0000259" key="6">
    <source>
        <dbReference type="Pfam" id="PF08281"/>
    </source>
</evidence>
<evidence type="ECO:0000313" key="7">
    <source>
        <dbReference type="EMBL" id="MCO6044649.1"/>
    </source>
</evidence>
<dbReference type="PANTHER" id="PTHR43133:SF51">
    <property type="entry name" value="RNA POLYMERASE SIGMA FACTOR"/>
    <property type="match status" value="1"/>
</dbReference>
<dbReference type="Proteomes" id="UP001155241">
    <property type="component" value="Unassembled WGS sequence"/>
</dbReference>
<feature type="domain" description="RNA polymerase sigma factor 70 region 4 type 2" evidence="6">
    <location>
        <begin position="87"/>
        <end position="139"/>
    </location>
</feature>
<dbReference type="InterPro" id="IPR039425">
    <property type="entry name" value="RNA_pol_sigma-70-like"/>
</dbReference>
<reference evidence="7" key="1">
    <citation type="submission" date="2022-06" db="EMBL/GenBank/DDBJ databases">
        <title>Aeoliella straminimaris, a novel planctomycete from sediments.</title>
        <authorList>
            <person name="Vitorino I.R."/>
            <person name="Lage O.M."/>
        </authorList>
    </citation>
    <scope>NUCLEOTIDE SEQUENCE</scope>
    <source>
        <strain evidence="7">ICT_H6.2</strain>
    </source>
</reference>
<gene>
    <name evidence="7" type="ORF">NG895_12095</name>
</gene>
<evidence type="ECO:0000256" key="4">
    <source>
        <dbReference type="ARBA" id="ARBA00023163"/>
    </source>
</evidence>
<dbReference type="PANTHER" id="PTHR43133">
    <property type="entry name" value="RNA POLYMERASE ECF-TYPE SIGMA FACTO"/>
    <property type="match status" value="1"/>
</dbReference>
<dbReference type="NCBIfam" id="TIGR02937">
    <property type="entry name" value="sigma70-ECF"/>
    <property type="match status" value="1"/>
</dbReference>
<organism evidence="7 8">
    <name type="scientific">Aeoliella straminimaris</name>
    <dbReference type="NCBI Taxonomy" id="2954799"/>
    <lineage>
        <taxon>Bacteria</taxon>
        <taxon>Pseudomonadati</taxon>
        <taxon>Planctomycetota</taxon>
        <taxon>Planctomycetia</taxon>
        <taxon>Pirellulales</taxon>
        <taxon>Lacipirellulaceae</taxon>
        <taxon>Aeoliella</taxon>
    </lineage>
</organism>
<evidence type="ECO:0000256" key="1">
    <source>
        <dbReference type="ARBA" id="ARBA00010641"/>
    </source>
</evidence>
<keyword evidence="4" id="KW-0804">Transcription</keyword>
<dbReference type="Gene3D" id="1.10.1740.10">
    <property type="match status" value="1"/>
</dbReference>
<proteinExistence type="inferred from homology"/>
<keyword evidence="8" id="KW-1185">Reference proteome</keyword>
<feature type="domain" description="RNA polymerase sigma-70 region 2" evidence="5">
    <location>
        <begin position="4"/>
        <end position="58"/>
    </location>
</feature>
<dbReference type="InterPro" id="IPR013325">
    <property type="entry name" value="RNA_pol_sigma_r2"/>
</dbReference>
<accession>A0A9X2F9Z7</accession>
<evidence type="ECO:0000259" key="5">
    <source>
        <dbReference type="Pfam" id="PF04542"/>
    </source>
</evidence>
<dbReference type="GO" id="GO:0003677">
    <property type="term" value="F:DNA binding"/>
    <property type="evidence" value="ECO:0007669"/>
    <property type="project" value="InterPro"/>
</dbReference>
<dbReference type="Pfam" id="PF08281">
    <property type="entry name" value="Sigma70_r4_2"/>
    <property type="match status" value="1"/>
</dbReference>
<comment type="similarity">
    <text evidence="1">Belongs to the sigma-70 factor family. ECF subfamily.</text>
</comment>
<keyword evidence="2" id="KW-0805">Transcription regulation</keyword>
<dbReference type="AlphaFoldDB" id="A0A9X2F9Z7"/>
<dbReference type="SUPFAM" id="SSF88946">
    <property type="entry name" value="Sigma2 domain of RNA polymerase sigma factors"/>
    <property type="match status" value="1"/>
</dbReference>
<sequence>MFIRASVRDEHLAEDVLQEVASVVAAKFDQYNRDLPFEGWAIGISKRVMKQHFRSAKRNGVIFDEEALEALGAAYERREPPRQDRLRALELCLGTLDSQKRALLEMRYQGEVEVQEIATRLGATANAISCALHRIRTDLAACVKRRLAMDKRSGL</sequence>
<evidence type="ECO:0000256" key="2">
    <source>
        <dbReference type="ARBA" id="ARBA00023015"/>
    </source>
</evidence>
<dbReference type="InterPro" id="IPR013249">
    <property type="entry name" value="RNA_pol_sigma70_r4_t2"/>
</dbReference>
<dbReference type="EMBL" id="JAMXLR010000037">
    <property type="protein sequence ID" value="MCO6044649.1"/>
    <property type="molecule type" value="Genomic_DNA"/>
</dbReference>
<name>A0A9X2F9Z7_9BACT</name>
<dbReference type="SUPFAM" id="SSF88659">
    <property type="entry name" value="Sigma3 and sigma4 domains of RNA polymerase sigma factors"/>
    <property type="match status" value="1"/>
</dbReference>
<dbReference type="Pfam" id="PF04542">
    <property type="entry name" value="Sigma70_r2"/>
    <property type="match status" value="1"/>
</dbReference>
<dbReference type="Gene3D" id="1.10.10.10">
    <property type="entry name" value="Winged helix-like DNA-binding domain superfamily/Winged helix DNA-binding domain"/>
    <property type="match status" value="1"/>
</dbReference>
<protein>
    <submittedName>
        <fullName evidence="7">Sigma-70 family RNA polymerase sigma factor</fullName>
    </submittedName>
</protein>
<dbReference type="InterPro" id="IPR036388">
    <property type="entry name" value="WH-like_DNA-bd_sf"/>
</dbReference>
<dbReference type="GO" id="GO:0016987">
    <property type="term" value="F:sigma factor activity"/>
    <property type="evidence" value="ECO:0007669"/>
    <property type="project" value="UniProtKB-KW"/>
</dbReference>
<dbReference type="GO" id="GO:0006352">
    <property type="term" value="P:DNA-templated transcription initiation"/>
    <property type="evidence" value="ECO:0007669"/>
    <property type="project" value="InterPro"/>
</dbReference>
<evidence type="ECO:0000313" key="8">
    <source>
        <dbReference type="Proteomes" id="UP001155241"/>
    </source>
</evidence>
<dbReference type="InterPro" id="IPR014284">
    <property type="entry name" value="RNA_pol_sigma-70_dom"/>
</dbReference>
<dbReference type="InterPro" id="IPR013324">
    <property type="entry name" value="RNA_pol_sigma_r3/r4-like"/>
</dbReference>